<evidence type="ECO:0000313" key="5">
    <source>
        <dbReference type="Proteomes" id="UP000292039"/>
    </source>
</evidence>
<dbReference type="Pfam" id="PF02321">
    <property type="entry name" value="OEP"/>
    <property type="match status" value="2"/>
</dbReference>
<name>A0A4Q7ME37_9BURK</name>
<reference evidence="4 5" key="1">
    <citation type="submission" date="2019-02" db="EMBL/GenBank/DDBJ databases">
        <title>Genomic Encyclopedia of Type Strains, Phase IV (KMG-IV): sequencing the most valuable type-strain genomes for metagenomic binning, comparative biology and taxonomic classification.</title>
        <authorList>
            <person name="Goeker M."/>
        </authorList>
    </citation>
    <scope>NUCLEOTIDE SEQUENCE [LARGE SCALE GENOMIC DNA]</scope>
    <source>
        <strain evidence="4 5">DSM 16618</strain>
    </source>
</reference>
<feature type="coiled-coil region" evidence="3">
    <location>
        <begin position="239"/>
        <end position="266"/>
    </location>
</feature>
<dbReference type="EMBL" id="SGWZ01000007">
    <property type="protein sequence ID" value="RZS64992.1"/>
    <property type="molecule type" value="Genomic_DNA"/>
</dbReference>
<dbReference type="Proteomes" id="UP000292039">
    <property type="component" value="Unassembled WGS sequence"/>
</dbReference>
<keyword evidence="2" id="KW-0472">Membrane</keyword>
<evidence type="ECO:0000313" key="4">
    <source>
        <dbReference type="EMBL" id="RZS64992.1"/>
    </source>
</evidence>
<evidence type="ECO:0000256" key="1">
    <source>
        <dbReference type="ARBA" id="ARBA00007613"/>
    </source>
</evidence>
<dbReference type="SUPFAM" id="SSF56954">
    <property type="entry name" value="Outer membrane efflux proteins (OEP)"/>
    <property type="match status" value="1"/>
</dbReference>
<comment type="caution">
    <text evidence="4">The sequence shown here is derived from an EMBL/GenBank/DDBJ whole genome shotgun (WGS) entry which is preliminary data.</text>
</comment>
<keyword evidence="2" id="KW-0449">Lipoprotein</keyword>
<keyword evidence="2" id="KW-0564">Palmitate</keyword>
<proteinExistence type="inferred from homology"/>
<dbReference type="PANTHER" id="PTHR30203:SF32">
    <property type="entry name" value="CATION EFFLUX SYSTEM PROTEIN CUSC"/>
    <property type="match status" value="1"/>
</dbReference>
<dbReference type="GO" id="GO:0015562">
    <property type="term" value="F:efflux transmembrane transporter activity"/>
    <property type="evidence" value="ECO:0007669"/>
    <property type="project" value="InterPro"/>
</dbReference>
<keyword evidence="2" id="KW-0812">Transmembrane</keyword>
<dbReference type="NCBIfam" id="TIGR01845">
    <property type="entry name" value="outer_NodT"/>
    <property type="match status" value="1"/>
</dbReference>
<evidence type="ECO:0000256" key="3">
    <source>
        <dbReference type="SAM" id="Coils"/>
    </source>
</evidence>
<dbReference type="Gene3D" id="2.20.200.10">
    <property type="entry name" value="Outer membrane efflux proteins (OEP)"/>
    <property type="match status" value="1"/>
</dbReference>
<dbReference type="InterPro" id="IPR010131">
    <property type="entry name" value="MdtP/NodT-like"/>
</dbReference>
<evidence type="ECO:0000256" key="2">
    <source>
        <dbReference type="RuleBase" id="RU362097"/>
    </source>
</evidence>
<dbReference type="InterPro" id="IPR003423">
    <property type="entry name" value="OMP_efflux"/>
</dbReference>
<dbReference type="AlphaFoldDB" id="A0A4Q7ME37"/>
<dbReference type="RefSeq" id="WP_130487801.1">
    <property type="nucleotide sequence ID" value="NZ_CBCSEB010000005.1"/>
</dbReference>
<dbReference type="Gene3D" id="1.20.1600.10">
    <property type="entry name" value="Outer membrane efflux proteins (OEP)"/>
    <property type="match status" value="1"/>
</dbReference>
<organism evidence="4 5">
    <name type="scientific">Kerstersia gyiorum</name>
    <dbReference type="NCBI Taxonomy" id="206506"/>
    <lineage>
        <taxon>Bacteria</taxon>
        <taxon>Pseudomonadati</taxon>
        <taxon>Pseudomonadota</taxon>
        <taxon>Betaproteobacteria</taxon>
        <taxon>Burkholderiales</taxon>
        <taxon>Alcaligenaceae</taxon>
        <taxon>Kerstersia</taxon>
    </lineage>
</organism>
<sequence length="502" mass="53693">MTIKQDSQHALNAGHGTGRFSVRLLPLALTLALGACSLAPTYERPETPSGATWTANQADTDTARTAAEISWQEFFLDPQLKALIGISLENNRDLRVALLRVEEARAQYRIQRADQLPNIGVNGQVQRSRTAEQLRAGGPDSPALGTVYQAGLAMTSYELDFFGRVRNLSEAALQQYLATEQAAKTARIALVTEVANAYFAERAAETLLDLGRKTREARQASYELVLARFEGGVATELELNQARGLRDAIDAELAQLQRSSMQAKNALALLIGQELPADLPAPAPFGSSQLITNIPVGVPSSLLTQRPDILGAENQLLSANASIGAARAAFFPSISLTGQFGTASTHLSDLFGSGSGAWSFVPVINLPIFTAGRLQANLDVAEVRKDIAVANYEKTIQQAFREVADALAGEATYGDQLKALRAQESAAGRTLELSNLRYETGVDSYLQVQTAQISHFSAQQAVVQAEAASLNNRVALYKALGGGWQAEDLAAAQRVEAENAGS</sequence>
<dbReference type="PANTHER" id="PTHR30203">
    <property type="entry name" value="OUTER MEMBRANE CATION EFFLUX PROTEIN"/>
    <property type="match status" value="1"/>
</dbReference>
<accession>A0A4Q7ME37</accession>
<keyword evidence="2" id="KW-1134">Transmembrane beta strand</keyword>
<gene>
    <name evidence="4" type="ORF">EV679_3346</name>
</gene>
<comment type="similarity">
    <text evidence="1 2">Belongs to the outer membrane factor (OMF) (TC 1.B.17) family.</text>
</comment>
<dbReference type="GO" id="GO:0005886">
    <property type="term" value="C:plasma membrane"/>
    <property type="evidence" value="ECO:0007669"/>
    <property type="project" value="UniProtKB-SubCell"/>
</dbReference>
<comment type="subcellular location">
    <subcellularLocation>
        <location evidence="2">Cell membrane</location>
        <topology evidence="2">Lipid-anchor</topology>
    </subcellularLocation>
</comment>
<dbReference type="GeneID" id="99727119"/>
<dbReference type="OrthoDB" id="9770517at2"/>
<keyword evidence="3" id="KW-0175">Coiled coil</keyword>
<protein>
    <submittedName>
        <fullName evidence="4">Multidrug efflux system outer membrane protein</fullName>
    </submittedName>
</protein>